<dbReference type="OrthoDB" id="8117292at2"/>
<name>A0A1W0BMM0_9NOCA</name>
<evidence type="ECO:0000313" key="2">
    <source>
        <dbReference type="Proteomes" id="UP000188836"/>
    </source>
</evidence>
<keyword evidence="2" id="KW-1185">Reference proteome</keyword>
<dbReference type="Proteomes" id="UP000188836">
    <property type="component" value="Unassembled WGS sequence"/>
</dbReference>
<dbReference type="EMBL" id="MUMY01000002">
    <property type="protein sequence ID" value="ONM50353.1"/>
    <property type="molecule type" value="Genomic_DNA"/>
</dbReference>
<reference evidence="1 2" key="1">
    <citation type="journal article" date="2016" name="Antonie Van Leeuwenhoek">
        <title>Nocardia donostiensis sp. nov., isolated from human respiratory specimens.</title>
        <authorList>
            <person name="Ercibengoa M."/>
            <person name="Bell M."/>
            <person name="Marimon J.M."/>
            <person name="Humrighouse B."/>
            <person name="Klenk H.P."/>
            <person name="Potter G."/>
            <person name="Perez-Trallero E."/>
        </authorList>
    </citation>
    <scope>NUCLEOTIDE SEQUENCE [LARGE SCALE GENOMIC DNA]</scope>
    <source>
        <strain evidence="1 2">X1655</strain>
    </source>
</reference>
<dbReference type="Gene3D" id="3.30.530.20">
    <property type="match status" value="1"/>
</dbReference>
<evidence type="ECO:0000313" key="1">
    <source>
        <dbReference type="EMBL" id="ONM50353.1"/>
    </source>
</evidence>
<organism evidence="1 2">
    <name type="scientific">Nocardia donostiensis</name>
    <dbReference type="NCBI Taxonomy" id="1538463"/>
    <lineage>
        <taxon>Bacteria</taxon>
        <taxon>Bacillati</taxon>
        <taxon>Actinomycetota</taxon>
        <taxon>Actinomycetes</taxon>
        <taxon>Mycobacteriales</taxon>
        <taxon>Nocardiaceae</taxon>
        <taxon>Nocardia</taxon>
    </lineage>
</organism>
<sequence>MATMSTLGEVRPEHDCAGDLVSLHYLRSFRRPVLEVWAACTEPRQLLCWLGAISGSGNERSVEPVDGPFHEPIELRIERCIAPHELVAEIGDAALELRLDQVGVVTNLELVRRRIHAGAAAVVGPRWQFLLDRFTAYLERKPVPRWPEYPDVTAEYR</sequence>
<dbReference type="SUPFAM" id="SSF55961">
    <property type="entry name" value="Bet v1-like"/>
    <property type="match status" value="1"/>
</dbReference>
<dbReference type="InterPro" id="IPR023393">
    <property type="entry name" value="START-like_dom_sf"/>
</dbReference>
<dbReference type="RefSeq" id="WP_077115171.1">
    <property type="nucleotide sequence ID" value="NZ_LOKT01000004.1"/>
</dbReference>
<dbReference type="AlphaFoldDB" id="A0A1W0BMM0"/>
<comment type="caution">
    <text evidence="1">The sequence shown here is derived from an EMBL/GenBank/DDBJ whole genome shotgun (WGS) entry which is preliminary data.</text>
</comment>
<protein>
    <recommendedName>
        <fullName evidence="3">ATPase</fullName>
    </recommendedName>
</protein>
<gene>
    <name evidence="1" type="ORF">B0T46_03955</name>
</gene>
<proteinExistence type="predicted"/>
<evidence type="ECO:0008006" key="3">
    <source>
        <dbReference type="Google" id="ProtNLM"/>
    </source>
</evidence>
<accession>A0A1W0BMM0</accession>
<dbReference type="STRING" id="1538463.B0T36_08050"/>